<reference evidence="1 2" key="1">
    <citation type="submission" date="2020-11" db="EMBL/GenBank/DDBJ databases">
        <title>Fusibacter basophilias sp. nov.</title>
        <authorList>
            <person name="Qiu D."/>
        </authorList>
    </citation>
    <scope>NUCLEOTIDE SEQUENCE [LARGE SCALE GENOMIC DNA]</scope>
    <source>
        <strain evidence="1 2">Q10-2</strain>
    </source>
</reference>
<dbReference type="SUPFAM" id="SSF48452">
    <property type="entry name" value="TPR-like"/>
    <property type="match status" value="1"/>
</dbReference>
<dbReference type="InterPro" id="IPR011990">
    <property type="entry name" value="TPR-like_helical_dom_sf"/>
</dbReference>
<accession>A0ABR9ZU92</accession>
<dbReference type="RefSeq" id="WP_207736299.1">
    <property type="nucleotide sequence ID" value="NZ_JADKNH010000007.1"/>
</dbReference>
<dbReference type="Gene3D" id="1.25.40.10">
    <property type="entry name" value="Tetratricopeptide repeat domain"/>
    <property type="match status" value="1"/>
</dbReference>
<dbReference type="InterPro" id="IPR018708">
    <property type="entry name" value="DUF2225"/>
</dbReference>
<dbReference type="Pfam" id="PF09986">
    <property type="entry name" value="DUF2225"/>
    <property type="match status" value="1"/>
</dbReference>
<organism evidence="1 2">
    <name type="scientific">Fusibacter ferrireducens</name>
    <dbReference type="NCBI Taxonomy" id="2785058"/>
    <lineage>
        <taxon>Bacteria</taxon>
        <taxon>Bacillati</taxon>
        <taxon>Bacillota</taxon>
        <taxon>Clostridia</taxon>
        <taxon>Eubacteriales</taxon>
        <taxon>Eubacteriales Family XII. Incertae Sedis</taxon>
        <taxon>Fusibacter</taxon>
    </lineage>
</organism>
<comment type="caution">
    <text evidence="1">The sequence shown here is derived from an EMBL/GenBank/DDBJ whole genome shotgun (WGS) entry which is preliminary data.</text>
</comment>
<name>A0ABR9ZU92_9FIRM</name>
<evidence type="ECO:0000313" key="1">
    <source>
        <dbReference type="EMBL" id="MBF4694033.1"/>
    </source>
</evidence>
<gene>
    <name evidence="1" type="ORF">ISU02_13010</name>
</gene>
<keyword evidence="2" id="KW-1185">Reference proteome</keyword>
<proteinExistence type="predicted"/>
<dbReference type="Proteomes" id="UP000614200">
    <property type="component" value="Unassembled WGS sequence"/>
</dbReference>
<dbReference type="EMBL" id="JADKNH010000007">
    <property type="protein sequence ID" value="MBF4694033.1"/>
    <property type="molecule type" value="Genomic_DNA"/>
</dbReference>
<evidence type="ECO:0000313" key="2">
    <source>
        <dbReference type="Proteomes" id="UP000614200"/>
    </source>
</evidence>
<sequence>MSDLFDRKYTCGICGNQFTSKQVKTSALRVKSRERDFHAYYNSESPIYYGVICCPNCGYAKFERDFKMPISSADVQLVKSVISSNWRYQDFCNQRDVKTALRVHMVALANYKVLKVSAYVLGKLYLRLAWFYREEAQHEEELKYLKLALDAFVQGFETEKDNGNDEGELETIYIVGELNRRIGNYQEAIKWFSSAVNHELAYKNRMIKNYARDQWALCAEAYKMEKNKSNSQGA</sequence>
<protein>
    <submittedName>
        <fullName evidence="1">DUF2225 domain-containing protein</fullName>
    </submittedName>
</protein>